<keyword evidence="3" id="KW-1185">Reference proteome</keyword>
<evidence type="ECO:0008006" key="4">
    <source>
        <dbReference type="Google" id="ProtNLM"/>
    </source>
</evidence>
<dbReference type="Proteomes" id="UP000028545">
    <property type="component" value="Unassembled WGS sequence"/>
</dbReference>
<accession>A0A084FWK3</accession>
<protein>
    <recommendedName>
        <fullName evidence="4">SH3 domain-containing protein</fullName>
    </recommendedName>
</protein>
<evidence type="ECO:0000313" key="2">
    <source>
        <dbReference type="EMBL" id="KEZ39465.1"/>
    </source>
</evidence>
<feature type="region of interest" description="Disordered" evidence="1">
    <location>
        <begin position="87"/>
        <end position="107"/>
    </location>
</feature>
<evidence type="ECO:0000256" key="1">
    <source>
        <dbReference type="SAM" id="MobiDB-lite"/>
    </source>
</evidence>
<dbReference type="KEGG" id="sapo:SAPIO_CDS9330"/>
<comment type="caution">
    <text evidence="2">The sequence shown here is derived from an EMBL/GenBank/DDBJ whole genome shotgun (WGS) entry which is preliminary data.</text>
</comment>
<name>A0A084FWK3_PSEDA</name>
<dbReference type="AlphaFoldDB" id="A0A084FWK3"/>
<dbReference type="EMBL" id="JOWA01000143">
    <property type="protein sequence ID" value="KEZ39465.1"/>
    <property type="molecule type" value="Genomic_DNA"/>
</dbReference>
<dbReference type="GeneID" id="27728402"/>
<dbReference type="VEuPathDB" id="FungiDB:SAPIO_CDS9330"/>
<feature type="compositionally biased region" description="Acidic residues" evidence="1">
    <location>
        <begin position="87"/>
        <end position="104"/>
    </location>
</feature>
<reference evidence="2 3" key="1">
    <citation type="journal article" date="2014" name="Genome Announc.">
        <title>Draft genome sequence of the pathogenic fungus Scedosporium apiospermum.</title>
        <authorList>
            <person name="Vandeputte P."/>
            <person name="Ghamrawi S."/>
            <person name="Rechenmann M."/>
            <person name="Iltis A."/>
            <person name="Giraud S."/>
            <person name="Fleury M."/>
            <person name="Thornton C."/>
            <person name="Delhaes L."/>
            <person name="Meyer W."/>
            <person name="Papon N."/>
            <person name="Bouchara J.P."/>
        </authorList>
    </citation>
    <scope>NUCLEOTIDE SEQUENCE [LARGE SCALE GENOMIC DNA]</scope>
    <source>
        <strain evidence="2 3">IHEM 14462</strain>
    </source>
</reference>
<evidence type="ECO:0000313" key="3">
    <source>
        <dbReference type="Proteomes" id="UP000028545"/>
    </source>
</evidence>
<gene>
    <name evidence="2" type="ORF">SAPIO_CDS9330</name>
</gene>
<proteinExistence type="predicted"/>
<dbReference type="HOGENOM" id="CLU_1120666_0_0_1"/>
<dbReference type="OrthoDB" id="3045089at2759"/>
<sequence>MVRHLQTRHPGMVAESQMQTILDAFKRPVRHSKLLSCPLCDEWEPPDSLIDQGSPSRHYYRHLARHLQLLALESLPLSIEGLEINLPEEETDVEESEGESDSESLSESSRTVQCPTCHIRWYQDDGGTACHHCRAEGNASPEAPRRFSGLFRSALDLPSSSSVGDEDEPERIYIKNGYKVLWLGASLYSFNMSRTKYEAGYPFLTYQAGEIFDVIAEKGELWLAFNEDDPSEQVGWLWSKHFAKLADS</sequence>
<organism evidence="2 3">
    <name type="scientific">Pseudallescheria apiosperma</name>
    <name type="common">Scedosporium apiospermum</name>
    <dbReference type="NCBI Taxonomy" id="563466"/>
    <lineage>
        <taxon>Eukaryota</taxon>
        <taxon>Fungi</taxon>
        <taxon>Dikarya</taxon>
        <taxon>Ascomycota</taxon>
        <taxon>Pezizomycotina</taxon>
        <taxon>Sordariomycetes</taxon>
        <taxon>Hypocreomycetidae</taxon>
        <taxon>Microascales</taxon>
        <taxon>Microascaceae</taxon>
        <taxon>Scedosporium</taxon>
    </lineage>
</organism>
<dbReference type="RefSeq" id="XP_016639264.1">
    <property type="nucleotide sequence ID" value="XM_016790754.1"/>
</dbReference>